<dbReference type="GO" id="GO:0035197">
    <property type="term" value="F:siRNA binding"/>
    <property type="evidence" value="ECO:0007669"/>
    <property type="project" value="TreeGrafter"/>
</dbReference>
<dbReference type="InterPro" id="IPR053858">
    <property type="entry name" value="Arb2_dom"/>
</dbReference>
<feature type="region of interest" description="Disordered" evidence="1">
    <location>
        <begin position="151"/>
        <end position="181"/>
    </location>
</feature>
<dbReference type="HOGENOM" id="CLU_027515_0_0_1"/>
<evidence type="ECO:0000313" key="4">
    <source>
        <dbReference type="Proteomes" id="UP000002035"/>
    </source>
</evidence>
<dbReference type="GO" id="GO:0031048">
    <property type="term" value="P:regulatory ncRNA-mediated heterochromatin formation"/>
    <property type="evidence" value="ECO:0007669"/>
    <property type="project" value="TreeGrafter"/>
</dbReference>
<accession>C5FLH2</accession>
<dbReference type="InterPro" id="IPR048263">
    <property type="entry name" value="Arb2"/>
</dbReference>
<evidence type="ECO:0000259" key="2">
    <source>
        <dbReference type="Pfam" id="PF22749"/>
    </source>
</evidence>
<feature type="compositionally biased region" description="Polar residues" evidence="1">
    <location>
        <begin position="151"/>
        <end position="166"/>
    </location>
</feature>
<dbReference type="GO" id="GO:0005634">
    <property type="term" value="C:nucleus"/>
    <property type="evidence" value="ECO:0007669"/>
    <property type="project" value="TreeGrafter"/>
</dbReference>
<dbReference type="RefSeq" id="XP_002847857.1">
    <property type="nucleotide sequence ID" value="XM_002847811.1"/>
</dbReference>
<feature type="domain" description="Arb2" evidence="2">
    <location>
        <begin position="15"/>
        <end position="318"/>
    </location>
</feature>
<organism evidence="3 4">
    <name type="scientific">Arthroderma otae (strain ATCC MYA-4605 / CBS 113480)</name>
    <name type="common">Microsporum canis</name>
    <dbReference type="NCBI Taxonomy" id="554155"/>
    <lineage>
        <taxon>Eukaryota</taxon>
        <taxon>Fungi</taxon>
        <taxon>Dikarya</taxon>
        <taxon>Ascomycota</taxon>
        <taxon>Pezizomycotina</taxon>
        <taxon>Eurotiomycetes</taxon>
        <taxon>Eurotiomycetidae</taxon>
        <taxon>Onygenales</taxon>
        <taxon>Arthrodermataceae</taxon>
        <taxon>Microsporum</taxon>
    </lineage>
</organism>
<evidence type="ECO:0000256" key="1">
    <source>
        <dbReference type="SAM" id="MobiDB-lite"/>
    </source>
</evidence>
<dbReference type="GeneID" id="9230619"/>
<protein>
    <recommendedName>
        <fullName evidence="2">Arb2 domain-containing protein</fullName>
    </recommendedName>
</protein>
<keyword evidence="4" id="KW-1185">Reference proteome</keyword>
<dbReference type="Proteomes" id="UP000002035">
    <property type="component" value="Unassembled WGS sequence"/>
</dbReference>
<dbReference type="STRING" id="554155.C5FLH2"/>
<reference evidence="4" key="1">
    <citation type="journal article" date="2012" name="MBio">
        <title>Comparative genome analysis of Trichophyton rubrum and related dermatophytes reveals candidate genes involved in infection.</title>
        <authorList>
            <person name="Martinez D.A."/>
            <person name="Oliver B.G."/>
            <person name="Graeser Y."/>
            <person name="Goldberg J.M."/>
            <person name="Li W."/>
            <person name="Martinez-Rossi N.M."/>
            <person name="Monod M."/>
            <person name="Shelest E."/>
            <person name="Barton R.C."/>
            <person name="Birch E."/>
            <person name="Brakhage A.A."/>
            <person name="Chen Z."/>
            <person name="Gurr S.J."/>
            <person name="Heiman D."/>
            <person name="Heitman J."/>
            <person name="Kosti I."/>
            <person name="Rossi A."/>
            <person name="Saif S."/>
            <person name="Samalova M."/>
            <person name="Saunders C.W."/>
            <person name="Shea T."/>
            <person name="Summerbell R.C."/>
            <person name="Xu J."/>
            <person name="Young S."/>
            <person name="Zeng Q."/>
            <person name="Birren B.W."/>
            <person name="Cuomo C.A."/>
            <person name="White T.C."/>
        </authorList>
    </citation>
    <scope>NUCLEOTIDE SEQUENCE [LARGE SCALE GENOMIC DNA]</scope>
    <source>
        <strain evidence="4">ATCC MYA-4605 / CBS 113480</strain>
    </source>
</reference>
<dbReference type="PANTHER" id="PTHR21357">
    <property type="entry name" value="FAM172 FAMILY PROTEIN HOMOLOG CG10038"/>
    <property type="match status" value="1"/>
</dbReference>
<dbReference type="AlphaFoldDB" id="C5FLH2"/>
<evidence type="ECO:0000313" key="3">
    <source>
        <dbReference type="EMBL" id="EEQ30544.1"/>
    </source>
</evidence>
<dbReference type="EMBL" id="DS995703">
    <property type="protein sequence ID" value="EEQ30544.1"/>
    <property type="molecule type" value="Genomic_DNA"/>
</dbReference>
<name>C5FLH2_ARTOC</name>
<feature type="region of interest" description="Disordered" evidence="1">
    <location>
        <begin position="380"/>
        <end position="400"/>
    </location>
</feature>
<gene>
    <name evidence="3" type="ORF">MCYG_03363</name>
</gene>
<dbReference type="OrthoDB" id="421951at2759"/>
<dbReference type="eggNOG" id="ENOG502SGUN">
    <property type="taxonomic scope" value="Eukaryota"/>
</dbReference>
<dbReference type="VEuPathDB" id="FungiDB:MCYG_03363"/>
<proteinExistence type="predicted"/>
<sequence>MFVFQKEALPKDPVFPANLKQLGYFVNDDDQIRMISNPEEKFLYKINANERYNELQKEAMNTCIRNIVLSRLHDQGLETLRLPVGARPSQQHVPILVSPSFKTDKRIIVVFGEPVQDLGIWAYRTIGSDTINSGSAVDFTTAVLGGKKASFTETKSGSKGDTTVGSDVNKAHDETDKTPAPGLILTNPGQLVWHCAGERAISLPSWLALPRKHAVEPPMKMTVRNKIPGNETWQDHVTYVFDEVLDKLAPDAKIDVIGLAEGSLAAVRYLAEHWSTWKSRISSMALGNPLHDTNHLHPPEFAEFVSTRCRAYLISDKELDQPVAGRYEFGCNCYSSGEPKNVECIIPQAYESMLKWLDSMHGKPDMKEVEVFISEELGIPEPGDEMKGDVDSGAVVEELN</sequence>
<dbReference type="Pfam" id="PF22749">
    <property type="entry name" value="Arb2"/>
    <property type="match status" value="1"/>
</dbReference>
<dbReference type="OMA" id="HGCNCYS"/>
<dbReference type="PANTHER" id="PTHR21357:SF4">
    <property type="entry name" value="FAM172 FAMILY PROTEIN HOMOLOG CG10038"/>
    <property type="match status" value="1"/>
</dbReference>